<reference evidence="3" key="1">
    <citation type="journal article" date="2019" name="Int. J. Syst. Evol. Microbiol.">
        <title>The Global Catalogue of Microorganisms (GCM) 10K type strain sequencing project: providing services to taxonomists for standard genome sequencing and annotation.</title>
        <authorList>
            <consortium name="The Broad Institute Genomics Platform"/>
            <consortium name="The Broad Institute Genome Sequencing Center for Infectious Disease"/>
            <person name="Wu L."/>
            <person name="Ma J."/>
        </authorList>
    </citation>
    <scope>NUCLEOTIDE SEQUENCE [LARGE SCALE GENOMIC DNA]</scope>
    <source>
        <strain evidence="3">DFY28</strain>
    </source>
</reference>
<gene>
    <name evidence="2" type="ORF">ACFPWU_00265</name>
</gene>
<evidence type="ECO:0000256" key="1">
    <source>
        <dbReference type="SAM" id="SignalP"/>
    </source>
</evidence>
<proteinExistence type="predicted"/>
<sequence length="318" mass="33445">MRITTTFQLATLALAVAASGALTACSAVDDGQELNLAVEKRIADRPLVGDVQRSYVPADQGSSEDLHGYAVTLTDDATLDDAKELVRAVHAEYSGTDQRWLGEISVSLGDDQITLETRPEEVGADEAVARLDAATEVLEAAAVRTTIDAKTPDLASPALALGFTEMTVDGGAAEVVAALTDAEEAYATTFPDARWSATTSQSQAWTLTGAAAFPDAEERAQFLALAALAGKDGVVATDGDVTQLTFAASTPDARVLDITLEQLDVLGGVAPAYAHVSRESAFAAWLDRGSCSFEDDHLGRLFRERLTSECSTVEEQSS</sequence>
<dbReference type="Proteomes" id="UP001596098">
    <property type="component" value="Unassembled WGS sequence"/>
</dbReference>
<feature type="signal peptide" evidence="1">
    <location>
        <begin position="1"/>
        <end position="23"/>
    </location>
</feature>
<keyword evidence="1" id="KW-0732">Signal</keyword>
<keyword evidence="3" id="KW-1185">Reference proteome</keyword>
<accession>A0ABW1QUD8</accession>
<dbReference type="PROSITE" id="PS51257">
    <property type="entry name" value="PROKAR_LIPOPROTEIN"/>
    <property type="match status" value="1"/>
</dbReference>
<evidence type="ECO:0000313" key="3">
    <source>
        <dbReference type="Proteomes" id="UP001596098"/>
    </source>
</evidence>
<dbReference type="EMBL" id="JBHSQI010000001">
    <property type="protein sequence ID" value="MFC6152101.1"/>
    <property type="molecule type" value="Genomic_DNA"/>
</dbReference>
<comment type="caution">
    <text evidence="2">The sequence shown here is derived from an EMBL/GenBank/DDBJ whole genome shotgun (WGS) entry which is preliminary data.</text>
</comment>
<protein>
    <submittedName>
        <fullName evidence="2">Uncharacterized protein</fullName>
    </submittedName>
</protein>
<dbReference type="RefSeq" id="WP_128220119.1">
    <property type="nucleotide sequence ID" value="NZ_CP034929.1"/>
</dbReference>
<organism evidence="2 3">
    <name type="scientific">Nocardioides yefusunii</name>
    <dbReference type="NCBI Taxonomy" id="2500546"/>
    <lineage>
        <taxon>Bacteria</taxon>
        <taxon>Bacillati</taxon>
        <taxon>Actinomycetota</taxon>
        <taxon>Actinomycetes</taxon>
        <taxon>Propionibacteriales</taxon>
        <taxon>Nocardioidaceae</taxon>
        <taxon>Nocardioides</taxon>
    </lineage>
</organism>
<evidence type="ECO:0000313" key="2">
    <source>
        <dbReference type="EMBL" id="MFC6152101.1"/>
    </source>
</evidence>
<feature type="chain" id="PRO_5047422122" evidence="1">
    <location>
        <begin position="24"/>
        <end position="318"/>
    </location>
</feature>
<name>A0ABW1QUD8_9ACTN</name>